<evidence type="ECO:0000313" key="3">
    <source>
        <dbReference type="Proteomes" id="UP000694257"/>
    </source>
</evidence>
<keyword evidence="1" id="KW-0812">Transmembrane</keyword>
<evidence type="ECO:0000313" key="2">
    <source>
        <dbReference type="EMBL" id="QXN88841.1"/>
    </source>
</evidence>
<sequence length="187" mass="20120">MHLLVQPATSLREKTPTGRAIVLPLLVAATTAIPIFITQPALADWPAETVKITNNSMGYEACVGTYDAKSPIGVIDCPAPEEDPEDDPLPDLDKWIAIDGTGPTRLKNGEINKCLGVVVSAELYDCNSKDAQRWTYDPATKKITGPIPRGKKGQTLCWQTNKTGALAGNPDNNCQGPRGTWVVKPVK</sequence>
<keyword evidence="1" id="KW-0472">Membrane</keyword>
<feature type="transmembrane region" description="Helical" evidence="1">
    <location>
        <begin position="20"/>
        <end position="37"/>
    </location>
</feature>
<dbReference type="PROSITE" id="PS50231">
    <property type="entry name" value="RICIN_B_LECTIN"/>
    <property type="match status" value="1"/>
</dbReference>
<gene>
    <name evidence="2" type="ORF">KV110_25030</name>
</gene>
<organism evidence="2 3">
    <name type="scientific">Nocardia iowensis</name>
    <dbReference type="NCBI Taxonomy" id="204891"/>
    <lineage>
        <taxon>Bacteria</taxon>
        <taxon>Bacillati</taxon>
        <taxon>Actinomycetota</taxon>
        <taxon>Actinomycetes</taxon>
        <taxon>Mycobacteriales</taxon>
        <taxon>Nocardiaceae</taxon>
        <taxon>Nocardia</taxon>
    </lineage>
</organism>
<dbReference type="Proteomes" id="UP000694257">
    <property type="component" value="Chromosome"/>
</dbReference>
<keyword evidence="1" id="KW-1133">Transmembrane helix</keyword>
<keyword evidence="3" id="KW-1185">Reference proteome</keyword>
<dbReference type="CDD" id="cd00161">
    <property type="entry name" value="beta-trefoil_Ricin-like"/>
    <property type="match status" value="1"/>
</dbReference>
<evidence type="ECO:0000256" key="1">
    <source>
        <dbReference type="SAM" id="Phobius"/>
    </source>
</evidence>
<accession>A0ABX8RHM4</accession>
<proteinExistence type="predicted"/>
<dbReference type="EMBL" id="CP078145">
    <property type="protein sequence ID" value="QXN88841.1"/>
    <property type="molecule type" value="Genomic_DNA"/>
</dbReference>
<dbReference type="RefSeq" id="WP_218469724.1">
    <property type="nucleotide sequence ID" value="NZ_BAABJN010000003.1"/>
</dbReference>
<reference evidence="2 3" key="1">
    <citation type="submission" date="2021-07" db="EMBL/GenBank/DDBJ databases">
        <title>Whole Genome Sequence of Nocardia Iowensis.</title>
        <authorList>
            <person name="Lamm A."/>
            <person name="Collins-Fairclough A.M."/>
            <person name="Bunk B."/>
            <person name="Sproer C."/>
        </authorList>
    </citation>
    <scope>NUCLEOTIDE SEQUENCE [LARGE SCALE GENOMIC DNA]</scope>
    <source>
        <strain evidence="2 3">NRRL 5646</strain>
    </source>
</reference>
<name>A0ABX8RHM4_NOCIO</name>
<protein>
    <submittedName>
        <fullName evidence="2">RICIN domain-containing protein</fullName>
    </submittedName>
</protein>